<dbReference type="PROSITE" id="PS00107">
    <property type="entry name" value="PROTEIN_KINASE_ATP"/>
    <property type="match status" value="1"/>
</dbReference>
<dbReference type="InterPro" id="IPR045269">
    <property type="entry name" value="Atg1-like"/>
</dbReference>
<dbReference type="PROSITE" id="PS50011">
    <property type="entry name" value="PROTEIN_KINASE_DOM"/>
    <property type="match status" value="1"/>
</dbReference>
<dbReference type="InterPro" id="IPR011009">
    <property type="entry name" value="Kinase-like_dom_sf"/>
</dbReference>
<proteinExistence type="inferred from homology"/>
<keyword evidence="4 5" id="KW-0067">ATP-binding</keyword>
<evidence type="ECO:0000256" key="2">
    <source>
        <dbReference type="ARBA" id="ARBA00022741"/>
    </source>
</evidence>
<evidence type="ECO:0000256" key="3">
    <source>
        <dbReference type="ARBA" id="ARBA00022777"/>
    </source>
</evidence>
<keyword evidence="2 5" id="KW-0547">Nucleotide-binding</keyword>
<organism evidence="8 9">
    <name type="scientific">Adineta ricciae</name>
    <name type="common">Rotifer</name>
    <dbReference type="NCBI Taxonomy" id="249248"/>
    <lineage>
        <taxon>Eukaryota</taxon>
        <taxon>Metazoa</taxon>
        <taxon>Spiralia</taxon>
        <taxon>Gnathifera</taxon>
        <taxon>Rotifera</taxon>
        <taxon>Eurotatoria</taxon>
        <taxon>Bdelloidea</taxon>
        <taxon>Adinetida</taxon>
        <taxon>Adinetidae</taxon>
        <taxon>Adineta</taxon>
    </lineage>
</organism>
<dbReference type="EMBL" id="CAJNOR010003005">
    <property type="protein sequence ID" value="CAF1366675.1"/>
    <property type="molecule type" value="Genomic_DNA"/>
</dbReference>
<evidence type="ECO:0000313" key="9">
    <source>
        <dbReference type="Proteomes" id="UP000663828"/>
    </source>
</evidence>
<dbReference type="Gene3D" id="1.10.510.10">
    <property type="entry name" value="Transferase(Phosphotransferase) domain 1"/>
    <property type="match status" value="1"/>
</dbReference>
<dbReference type="GO" id="GO:0005829">
    <property type="term" value="C:cytosol"/>
    <property type="evidence" value="ECO:0007669"/>
    <property type="project" value="TreeGrafter"/>
</dbReference>
<dbReference type="PROSITE" id="PS00108">
    <property type="entry name" value="PROTEIN_KINASE_ST"/>
    <property type="match status" value="1"/>
</dbReference>
<dbReference type="GO" id="GO:0005524">
    <property type="term" value="F:ATP binding"/>
    <property type="evidence" value="ECO:0007669"/>
    <property type="project" value="UniProtKB-UniRule"/>
</dbReference>
<dbReference type="GO" id="GO:0016020">
    <property type="term" value="C:membrane"/>
    <property type="evidence" value="ECO:0007669"/>
    <property type="project" value="TreeGrafter"/>
</dbReference>
<reference evidence="8" key="1">
    <citation type="submission" date="2021-02" db="EMBL/GenBank/DDBJ databases">
        <authorList>
            <person name="Nowell W R."/>
        </authorList>
    </citation>
    <scope>NUCLEOTIDE SEQUENCE</scope>
</reference>
<dbReference type="Proteomes" id="UP000663828">
    <property type="component" value="Unassembled WGS sequence"/>
</dbReference>
<dbReference type="GO" id="GO:0005776">
    <property type="term" value="C:autophagosome"/>
    <property type="evidence" value="ECO:0007669"/>
    <property type="project" value="TreeGrafter"/>
</dbReference>
<keyword evidence="3" id="KW-0418">Kinase</keyword>
<evidence type="ECO:0000256" key="1">
    <source>
        <dbReference type="ARBA" id="ARBA00022679"/>
    </source>
</evidence>
<comment type="caution">
    <text evidence="8">The sequence shown here is derived from an EMBL/GenBank/DDBJ whole genome shotgun (WGS) entry which is preliminary data.</text>
</comment>
<keyword evidence="1" id="KW-0808">Transferase</keyword>
<evidence type="ECO:0000256" key="4">
    <source>
        <dbReference type="ARBA" id="ARBA00022840"/>
    </source>
</evidence>
<keyword evidence="9" id="KW-1185">Reference proteome</keyword>
<accession>A0A815IJD9</accession>
<dbReference type="InterPro" id="IPR000719">
    <property type="entry name" value="Prot_kinase_dom"/>
</dbReference>
<dbReference type="Pfam" id="PF00069">
    <property type="entry name" value="Pkinase"/>
    <property type="match status" value="1"/>
</dbReference>
<evidence type="ECO:0000256" key="6">
    <source>
        <dbReference type="RuleBase" id="RU000304"/>
    </source>
</evidence>
<dbReference type="GO" id="GO:0004674">
    <property type="term" value="F:protein serine/threonine kinase activity"/>
    <property type="evidence" value="ECO:0007669"/>
    <property type="project" value="UniProtKB-KW"/>
</dbReference>
<evidence type="ECO:0000313" key="8">
    <source>
        <dbReference type="EMBL" id="CAF1366675.1"/>
    </source>
</evidence>
<protein>
    <recommendedName>
        <fullName evidence="7">Protein kinase domain-containing protein</fullName>
    </recommendedName>
</protein>
<feature type="domain" description="Protein kinase" evidence="7">
    <location>
        <begin position="37"/>
        <end position="290"/>
    </location>
</feature>
<gene>
    <name evidence="8" type="ORF">XAT740_LOCUS32312</name>
</gene>
<dbReference type="GO" id="GO:0010506">
    <property type="term" value="P:regulation of autophagy"/>
    <property type="evidence" value="ECO:0007669"/>
    <property type="project" value="InterPro"/>
</dbReference>
<dbReference type="InterPro" id="IPR008271">
    <property type="entry name" value="Ser/Thr_kinase_AS"/>
</dbReference>
<evidence type="ECO:0000259" key="7">
    <source>
        <dbReference type="PROSITE" id="PS50011"/>
    </source>
</evidence>
<keyword evidence="6" id="KW-0723">Serine/threonine-protein kinase</keyword>
<dbReference type="InterPro" id="IPR017441">
    <property type="entry name" value="Protein_kinase_ATP_BS"/>
</dbReference>
<dbReference type="AlphaFoldDB" id="A0A815IJD9"/>
<dbReference type="SUPFAM" id="SSF56112">
    <property type="entry name" value="Protein kinase-like (PK-like)"/>
    <property type="match status" value="1"/>
</dbReference>
<evidence type="ECO:0000256" key="5">
    <source>
        <dbReference type="PROSITE-ProRule" id="PRU10141"/>
    </source>
</evidence>
<comment type="similarity">
    <text evidence="6">Belongs to the protein kinase superfamily.</text>
</comment>
<sequence>MGAFRHIRNKAARNRARFTIVSISLEHRVLPINGYNYFIDRKLGAGSFGAVYAARRAIDDSQVAIKVISLASRNNALSVQNSEAVLNEIRMARRLAQTSDHVIHMYDFDFHFQTGLSFIVMELGQQDLEKYLSQRLVMPPLERKAIWQQLVDIAVTLEMNLIVHFDIKPQNLVMFPDGTVKLVDMGIAQKAYGSRMGPNGSAPYSAPEVTLIPQHHITLNTSKADVWSWGAVLYRMTYMAPPDYHEPCYRPPLNQHQTRDVHLHDILRRTLILDSQQRPNAFWFLAHPYTLLS</sequence>
<dbReference type="GO" id="GO:0000045">
    <property type="term" value="P:autophagosome assembly"/>
    <property type="evidence" value="ECO:0007669"/>
    <property type="project" value="TreeGrafter"/>
</dbReference>
<name>A0A815IJD9_ADIRI</name>
<dbReference type="PANTHER" id="PTHR24348">
    <property type="entry name" value="SERINE/THREONINE-PROTEIN KINASE UNC-51-RELATED"/>
    <property type="match status" value="1"/>
</dbReference>
<dbReference type="GO" id="GO:0000407">
    <property type="term" value="C:phagophore assembly site"/>
    <property type="evidence" value="ECO:0007669"/>
    <property type="project" value="TreeGrafter"/>
</dbReference>
<feature type="binding site" evidence="5">
    <location>
        <position position="66"/>
    </location>
    <ligand>
        <name>ATP</name>
        <dbReference type="ChEBI" id="CHEBI:30616"/>
    </ligand>
</feature>
<dbReference type="SMART" id="SM00220">
    <property type="entry name" value="S_TKc"/>
    <property type="match status" value="1"/>
</dbReference>
<dbReference type="PANTHER" id="PTHR24348:SF22">
    <property type="entry name" value="NON-SPECIFIC SERINE_THREONINE PROTEIN KINASE"/>
    <property type="match status" value="1"/>
</dbReference>